<keyword evidence="3" id="KW-0812">Transmembrane</keyword>
<evidence type="ECO:0000256" key="1">
    <source>
        <dbReference type="ARBA" id="ARBA00004434"/>
    </source>
</evidence>
<keyword evidence="7" id="KW-0472">Membrane</keyword>
<dbReference type="EMBL" id="CAXIEN010000111">
    <property type="protein sequence ID" value="CAL1278376.1"/>
    <property type="molecule type" value="Genomic_DNA"/>
</dbReference>
<organism evidence="10 11">
    <name type="scientific">Larinioides sclopetarius</name>
    <dbReference type="NCBI Taxonomy" id="280406"/>
    <lineage>
        <taxon>Eukaryota</taxon>
        <taxon>Metazoa</taxon>
        <taxon>Ecdysozoa</taxon>
        <taxon>Arthropoda</taxon>
        <taxon>Chelicerata</taxon>
        <taxon>Arachnida</taxon>
        <taxon>Araneae</taxon>
        <taxon>Araneomorphae</taxon>
        <taxon>Entelegynae</taxon>
        <taxon>Araneoidea</taxon>
        <taxon>Araneidae</taxon>
        <taxon>Larinioides</taxon>
    </lineage>
</organism>
<feature type="signal peptide" evidence="9">
    <location>
        <begin position="1"/>
        <end position="15"/>
    </location>
</feature>
<comment type="subunit">
    <text evidence="8">Component of the mitochondrial contact site and cristae organizing system (MICOS) complex.</text>
</comment>
<evidence type="ECO:0000256" key="4">
    <source>
        <dbReference type="ARBA" id="ARBA00022792"/>
    </source>
</evidence>
<evidence type="ECO:0000313" key="10">
    <source>
        <dbReference type="EMBL" id="CAL1278376.1"/>
    </source>
</evidence>
<evidence type="ECO:0000256" key="7">
    <source>
        <dbReference type="ARBA" id="ARBA00023136"/>
    </source>
</evidence>
<sequence>MRIIVPLLKLGLAGGAVYVVADQGLFSISQKETIDASKRISDSVPEIPGLESYTNKLSVGISKNELISYWNTGVKVSVGALASLPTDTKELASRGYHYLKKELGKQMK</sequence>
<dbReference type="PANTHER" id="PTHR31816">
    <property type="entry name" value="MICOS COMPLEX SUBUNIT MIC13"/>
    <property type="match status" value="1"/>
</dbReference>
<name>A0AAV2A454_9ARAC</name>
<dbReference type="Proteomes" id="UP001497382">
    <property type="component" value="Unassembled WGS sequence"/>
</dbReference>
<evidence type="ECO:0000256" key="6">
    <source>
        <dbReference type="ARBA" id="ARBA00023128"/>
    </source>
</evidence>
<keyword evidence="5" id="KW-1133">Transmembrane helix</keyword>
<proteinExistence type="inferred from homology"/>
<evidence type="ECO:0000256" key="5">
    <source>
        <dbReference type="ARBA" id="ARBA00022989"/>
    </source>
</evidence>
<evidence type="ECO:0000313" key="11">
    <source>
        <dbReference type="Proteomes" id="UP001497382"/>
    </source>
</evidence>
<keyword evidence="9" id="KW-0732">Signal</keyword>
<dbReference type="GO" id="GO:0061617">
    <property type="term" value="C:MICOS complex"/>
    <property type="evidence" value="ECO:0007669"/>
    <property type="project" value="UniProtKB-UniRule"/>
</dbReference>
<dbReference type="GO" id="GO:0042407">
    <property type="term" value="P:cristae formation"/>
    <property type="evidence" value="ECO:0007669"/>
    <property type="project" value="TreeGrafter"/>
</dbReference>
<dbReference type="PANTHER" id="PTHR31816:SF3">
    <property type="entry name" value="MICOS COMPLEX SUBUNIT MIC13"/>
    <property type="match status" value="1"/>
</dbReference>
<keyword evidence="6 8" id="KW-0496">Mitochondrion</keyword>
<evidence type="ECO:0000256" key="8">
    <source>
        <dbReference type="RuleBase" id="RU363009"/>
    </source>
</evidence>
<comment type="subcellular location">
    <subcellularLocation>
        <location evidence="1 8">Mitochondrion inner membrane</location>
        <topology evidence="1 8">Single-pass membrane protein</topology>
    </subcellularLocation>
</comment>
<gene>
    <name evidence="10" type="ORF">LARSCL_LOCUS9743</name>
</gene>
<feature type="chain" id="PRO_5043539207" description="MICOS complex subunit MIC13" evidence="9">
    <location>
        <begin position="16"/>
        <end position="108"/>
    </location>
</feature>
<keyword evidence="4 8" id="KW-0999">Mitochondrion inner membrane</keyword>
<evidence type="ECO:0000256" key="2">
    <source>
        <dbReference type="ARBA" id="ARBA00006771"/>
    </source>
</evidence>
<evidence type="ECO:0000256" key="9">
    <source>
        <dbReference type="SAM" id="SignalP"/>
    </source>
</evidence>
<evidence type="ECO:0000256" key="3">
    <source>
        <dbReference type="ARBA" id="ARBA00022692"/>
    </source>
</evidence>
<dbReference type="GO" id="GO:0044284">
    <property type="term" value="C:mitochondrial crista junction"/>
    <property type="evidence" value="ECO:0007669"/>
    <property type="project" value="TreeGrafter"/>
</dbReference>
<comment type="similarity">
    <text evidence="2 8">Belongs to the MICOS complex subunit Mic13 family.</text>
</comment>
<dbReference type="InterPro" id="IPR026769">
    <property type="entry name" value="Mic13"/>
</dbReference>
<dbReference type="Pfam" id="PF15884">
    <property type="entry name" value="QIL1"/>
    <property type="match status" value="1"/>
</dbReference>
<accession>A0AAV2A454</accession>
<reference evidence="10 11" key="1">
    <citation type="submission" date="2024-04" db="EMBL/GenBank/DDBJ databases">
        <authorList>
            <person name="Rising A."/>
            <person name="Reimegard J."/>
            <person name="Sonavane S."/>
            <person name="Akerstrom W."/>
            <person name="Nylinder S."/>
            <person name="Hedman E."/>
            <person name="Kallberg Y."/>
        </authorList>
    </citation>
    <scope>NUCLEOTIDE SEQUENCE [LARGE SCALE GENOMIC DNA]</scope>
</reference>
<dbReference type="AlphaFoldDB" id="A0AAV2A454"/>
<comment type="function">
    <text evidence="8">Component of the MICOS complex, a large protein complex of the mitochondrial inner membrane that plays crucial roles in the maintenance of crista junctions, inner membrane architecture, and formation of contact sites to the outer membrane.</text>
</comment>
<comment type="caution">
    <text evidence="10">The sequence shown here is derived from an EMBL/GenBank/DDBJ whole genome shotgun (WGS) entry which is preliminary data.</text>
</comment>
<protein>
    <recommendedName>
        <fullName evidence="8">MICOS complex subunit MIC13</fullName>
    </recommendedName>
</protein>
<keyword evidence="11" id="KW-1185">Reference proteome</keyword>